<protein>
    <recommendedName>
        <fullName evidence="4">Cell wall galactomannoprotein</fullName>
    </recommendedName>
</protein>
<evidence type="ECO:0000313" key="2">
    <source>
        <dbReference type="EMBL" id="KAJ5199105.1"/>
    </source>
</evidence>
<dbReference type="PANTHER" id="PTHR38123">
    <property type="entry name" value="CELL WALL SERINE-THREONINE-RICH GALACTOMANNOPROTEIN MP1 (AFU_ORTHOLOGUE AFUA_4G03240)"/>
    <property type="match status" value="1"/>
</dbReference>
<dbReference type="GO" id="GO:0005576">
    <property type="term" value="C:extracellular region"/>
    <property type="evidence" value="ECO:0007669"/>
    <property type="project" value="TreeGrafter"/>
</dbReference>
<feature type="chain" id="PRO_5040917067" description="Cell wall galactomannoprotein" evidence="1">
    <location>
        <begin position="23"/>
        <end position="206"/>
    </location>
</feature>
<organism evidence="2 3">
    <name type="scientific">Penicillium cf. griseofulvum</name>
    <dbReference type="NCBI Taxonomy" id="2972120"/>
    <lineage>
        <taxon>Eukaryota</taxon>
        <taxon>Fungi</taxon>
        <taxon>Dikarya</taxon>
        <taxon>Ascomycota</taxon>
        <taxon>Pezizomycotina</taxon>
        <taxon>Eurotiomycetes</taxon>
        <taxon>Eurotiomycetidae</taxon>
        <taxon>Eurotiales</taxon>
        <taxon>Aspergillaceae</taxon>
        <taxon>Penicillium</taxon>
    </lineage>
</organism>
<name>A0A9W9ME43_9EURO</name>
<dbReference type="OrthoDB" id="4332384at2759"/>
<dbReference type="PANTHER" id="PTHR38123:SF3">
    <property type="entry name" value="ANTIGENIC CELL WALL GALACTOMANNOPROTEIN"/>
    <property type="match status" value="1"/>
</dbReference>
<keyword evidence="1" id="KW-0732">Signal</keyword>
<dbReference type="Proteomes" id="UP001150879">
    <property type="component" value="Unassembled WGS sequence"/>
</dbReference>
<evidence type="ECO:0000313" key="3">
    <source>
        <dbReference type="Proteomes" id="UP001150879"/>
    </source>
</evidence>
<dbReference type="InterPro" id="IPR021054">
    <property type="entry name" value="Cell_wall_mannoprotein_1"/>
</dbReference>
<reference evidence="2" key="1">
    <citation type="submission" date="2022-11" db="EMBL/GenBank/DDBJ databases">
        <authorList>
            <person name="Petersen C."/>
        </authorList>
    </citation>
    <scope>NUCLEOTIDE SEQUENCE</scope>
    <source>
        <strain evidence="2">IBT 16849</strain>
    </source>
</reference>
<keyword evidence="3" id="KW-1185">Reference proteome</keyword>
<dbReference type="Pfam" id="PF12296">
    <property type="entry name" value="HsbA"/>
    <property type="match status" value="1"/>
</dbReference>
<dbReference type="EMBL" id="JAPQKP010000003">
    <property type="protein sequence ID" value="KAJ5199105.1"/>
    <property type="molecule type" value="Genomic_DNA"/>
</dbReference>
<sequence>MLVHSILRSFILVVLSASLTTAASFDHTQTFKDLQDLRTRIDSINNCLETYDGGTLKSLTCARDLYGLMATSTSTRSQYESSGPFSDDQLPEFFDKYHTMRSSIQKTLRAATSKACSSYIFPVFQKLGNNVQPQSSQLGSAGFNLFVHSIIQTFSTQRAVFETLTKEKVPVANHSMIAGPVDSLDAEFQNALSGFAGGVGGILGSI</sequence>
<reference evidence="2" key="2">
    <citation type="journal article" date="2023" name="IMA Fungus">
        <title>Comparative genomic study of the Penicillium genus elucidates a diverse pangenome and 15 lateral gene transfer events.</title>
        <authorList>
            <person name="Petersen C."/>
            <person name="Sorensen T."/>
            <person name="Nielsen M.R."/>
            <person name="Sondergaard T.E."/>
            <person name="Sorensen J.L."/>
            <person name="Fitzpatrick D.A."/>
            <person name="Frisvad J.C."/>
            <person name="Nielsen K.L."/>
        </authorList>
    </citation>
    <scope>NUCLEOTIDE SEQUENCE</scope>
    <source>
        <strain evidence="2">IBT 16849</strain>
    </source>
</reference>
<comment type="caution">
    <text evidence="2">The sequence shown here is derived from an EMBL/GenBank/DDBJ whole genome shotgun (WGS) entry which is preliminary data.</text>
</comment>
<gene>
    <name evidence="2" type="ORF">N7472_004309</name>
</gene>
<evidence type="ECO:0000256" key="1">
    <source>
        <dbReference type="SAM" id="SignalP"/>
    </source>
</evidence>
<accession>A0A9W9ME43</accession>
<dbReference type="AlphaFoldDB" id="A0A9W9ME43"/>
<feature type="signal peptide" evidence="1">
    <location>
        <begin position="1"/>
        <end position="22"/>
    </location>
</feature>
<evidence type="ECO:0008006" key="4">
    <source>
        <dbReference type="Google" id="ProtNLM"/>
    </source>
</evidence>
<proteinExistence type="predicted"/>